<dbReference type="Proteomes" id="UP000241769">
    <property type="component" value="Unassembled WGS sequence"/>
</dbReference>
<accession>A0A2P6MZA2</accession>
<reference evidence="1 2" key="1">
    <citation type="journal article" date="2018" name="Genome Biol. Evol.">
        <title>Multiple Roots of Fruiting Body Formation in Amoebozoa.</title>
        <authorList>
            <person name="Hillmann F."/>
            <person name="Forbes G."/>
            <person name="Novohradska S."/>
            <person name="Ferling I."/>
            <person name="Riege K."/>
            <person name="Groth M."/>
            <person name="Westermann M."/>
            <person name="Marz M."/>
            <person name="Spaller T."/>
            <person name="Winckler T."/>
            <person name="Schaap P."/>
            <person name="Glockner G."/>
        </authorList>
    </citation>
    <scope>NUCLEOTIDE SEQUENCE [LARGE SCALE GENOMIC DNA]</scope>
    <source>
        <strain evidence="1 2">Jena</strain>
    </source>
</reference>
<protein>
    <submittedName>
        <fullName evidence="1">Uncharacterized protein</fullName>
    </submittedName>
</protein>
<evidence type="ECO:0000313" key="2">
    <source>
        <dbReference type="Proteomes" id="UP000241769"/>
    </source>
</evidence>
<organism evidence="1 2">
    <name type="scientific">Planoprotostelium fungivorum</name>
    <dbReference type="NCBI Taxonomy" id="1890364"/>
    <lineage>
        <taxon>Eukaryota</taxon>
        <taxon>Amoebozoa</taxon>
        <taxon>Evosea</taxon>
        <taxon>Variosea</taxon>
        <taxon>Cavosteliida</taxon>
        <taxon>Cavosteliaceae</taxon>
        <taxon>Planoprotostelium</taxon>
    </lineage>
</organism>
<proteinExistence type="predicted"/>
<gene>
    <name evidence="1" type="ORF">PROFUN_14575</name>
</gene>
<dbReference type="EMBL" id="MDYQ01000285">
    <property type="protein sequence ID" value="PRP77041.1"/>
    <property type="molecule type" value="Genomic_DNA"/>
</dbReference>
<dbReference type="AlphaFoldDB" id="A0A2P6MZA2"/>
<keyword evidence="2" id="KW-1185">Reference proteome</keyword>
<dbReference type="InParanoid" id="A0A2P6MZA2"/>
<evidence type="ECO:0000313" key="1">
    <source>
        <dbReference type="EMBL" id="PRP77041.1"/>
    </source>
</evidence>
<name>A0A2P6MZA2_9EUKA</name>
<sequence length="66" mass="7478">MPWMKPSVYHRIQRQKHSVDPAGGIPKIVDPWFDSYASEGLTDRLYDKAEIIEESSGAARSIAFDL</sequence>
<comment type="caution">
    <text evidence="1">The sequence shown here is derived from an EMBL/GenBank/DDBJ whole genome shotgun (WGS) entry which is preliminary data.</text>
</comment>